<dbReference type="Gene3D" id="3.30.565.10">
    <property type="entry name" value="Histidine kinase-like ATPase, C-terminal domain"/>
    <property type="match status" value="1"/>
</dbReference>
<comment type="caution">
    <text evidence="2">The sequence shown here is derived from an EMBL/GenBank/DDBJ whole genome shotgun (WGS) entry which is preliminary data.</text>
</comment>
<name>A0A8J6TKH3_9BACT</name>
<organism evidence="2 3">
    <name type="scientific">Candidatus Desulfatibia vada</name>
    <dbReference type="NCBI Taxonomy" id="2841696"/>
    <lineage>
        <taxon>Bacteria</taxon>
        <taxon>Pseudomonadati</taxon>
        <taxon>Thermodesulfobacteriota</taxon>
        <taxon>Desulfobacteria</taxon>
        <taxon>Desulfobacterales</taxon>
        <taxon>Desulfobacterales incertae sedis</taxon>
        <taxon>Candidatus Desulfatibia</taxon>
    </lineage>
</organism>
<dbReference type="EMBL" id="JACNIG010000207">
    <property type="protein sequence ID" value="MBC8432109.1"/>
    <property type="molecule type" value="Genomic_DNA"/>
</dbReference>
<evidence type="ECO:0008006" key="4">
    <source>
        <dbReference type="Google" id="ProtNLM"/>
    </source>
</evidence>
<dbReference type="AlphaFoldDB" id="A0A8J6TKH3"/>
<reference evidence="2 3" key="1">
    <citation type="submission" date="2020-08" db="EMBL/GenBank/DDBJ databases">
        <title>Bridging the membrane lipid divide: bacteria of the FCB group superphylum have the potential to synthesize archaeal ether lipids.</title>
        <authorList>
            <person name="Villanueva L."/>
            <person name="Von Meijenfeldt F.A.B."/>
            <person name="Westbye A.B."/>
            <person name="Yadav S."/>
            <person name="Hopmans E.C."/>
            <person name="Dutilh B.E."/>
            <person name="Sinninghe Damste J.S."/>
        </authorList>
    </citation>
    <scope>NUCLEOTIDE SEQUENCE [LARGE SCALE GENOMIC DNA]</scope>
    <source>
        <strain evidence="2">NIOZ-UU17</strain>
    </source>
</reference>
<protein>
    <recommendedName>
        <fullName evidence="4">ATP-binding protein</fullName>
    </recommendedName>
</protein>
<accession>A0A8J6TKH3</accession>
<dbReference type="PANTHER" id="PTHR32387:SF0">
    <property type="entry name" value="PROTEIN NO VEIN"/>
    <property type="match status" value="1"/>
</dbReference>
<dbReference type="InterPro" id="IPR052957">
    <property type="entry name" value="Auxin_embryo_med"/>
</dbReference>
<evidence type="ECO:0000313" key="3">
    <source>
        <dbReference type="Proteomes" id="UP000605201"/>
    </source>
</evidence>
<proteinExistence type="predicted"/>
<dbReference type="InterPro" id="IPR036890">
    <property type="entry name" value="HATPase_C_sf"/>
</dbReference>
<evidence type="ECO:0000313" key="2">
    <source>
        <dbReference type="EMBL" id="MBC8432109.1"/>
    </source>
</evidence>
<feature type="coiled-coil region" evidence="1">
    <location>
        <begin position="204"/>
        <end position="231"/>
    </location>
</feature>
<keyword evidence="1" id="KW-0175">Coiled coil</keyword>
<sequence>MNSVANMQEWVKLEVGKVEQSYVAKILNMTGAYRREIDRSKGYHGRQLLELLQNADDEAENTENPSVLIKLEQDRLIIANNGTPFSKDGILSLMYSDNSPKIKRQKKIGYKGLGFRSVLNWSQSIGIKSGPFSIAFSKDNAIGFFKSLLQKHPELKTEIEKASTESEEYPIATLAVPKWKETYDINTSEYDTYIVINFSSDKVRQDIQQQINELRMEVALFLNNLRKIKLESPERNETIARIPPEDDEEDDAKDDDYEEIQLQDESGKVIDSKKWRIFSSTDELPEHLRQDEMTKQFEYDLRIAVSENIDDNINRLFSFFRTEVKFPFPAIIHGTFDLDGTRNHLNKNEVNEFLLEKLAELMIDTAKQLTQVTEDVNWDAMKL</sequence>
<dbReference type="NCBIfam" id="NF047352">
    <property type="entry name" value="P_loop_sacsin"/>
    <property type="match status" value="1"/>
</dbReference>
<dbReference type="SUPFAM" id="SSF55874">
    <property type="entry name" value="ATPase domain of HSP90 chaperone/DNA topoisomerase II/histidine kinase"/>
    <property type="match status" value="1"/>
</dbReference>
<evidence type="ECO:0000256" key="1">
    <source>
        <dbReference type="SAM" id="Coils"/>
    </source>
</evidence>
<dbReference type="PANTHER" id="PTHR32387">
    <property type="entry name" value="WU:FJ29H11"/>
    <property type="match status" value="1"/>
</dbReference>
<gene>
    <name evidence="2" type="ORF">H8D96_09325</name>
</gene>
<dbReference type="Proteomes" id="UP000605201">
    <property type="component" value="Unassembled WGS sequence"/>
</dbReference>